<reference evidence="5" key="1">
    <citation type="journal article" date="2019" name="Int. J. Syst. Evol. Microbiol.">
        <title>The Global Catalogue of Microorganisms (GCM) 10K type strain sequencing project: providing services to taxonomists for standard genome sequencing and annotation.</title>
        <authorList>
            <consortium name="The Broad Institute Genomics Platform"/>
            <consortium name="The Broad Institute Genome Sequencing Center for Infectious Disease"/>
            <person name="Wu L."/>
            <person name="Ma J."/>
        </authorList>
    </citation>
    <scope>NUCLEOTIDE SEQUENCE [LARGE SCALE GENOMIC DNA]</scope>
    <source>
        <strain evidence="5">CCUG 58412</strain>
    </source>
</reference>
<evidence type="ECO:0000256" key="2">
    <source>
        <dbReference type="SAM" id="SignalP"/>
    </source>
</evidence>
<organism evidence="4 5">
    <name type="scientific">Methylophilus luteus</name>
    <dbReference type="NCBI Taxonomy" id="640108"/>
    <lineage>
        <taxon>Bacteria</taxon>
        <taxon>Pseudomonadati</taxon>
        <taxon>Pseudomonadota</taxon>
        <taxon>Betaproteobacteria</taxon>
        <taxon>Nitrosomonadales</taxon>
        <taxon>Methylophilaceae</taxon>
        <taxon>Methylophilus</taxon>
    </lineage>
</organism>
<dbReference type="InterPro" id="IPR007055">
    <property type="entry name" value="BON_dom"/>
</dbReference>
<dbReference type="Pfam" id="PF04972">
    <property type="entry name" value="BON"/>
    <property type="match status" value="1"/>
</dbReference>
<name>A0ABW3F0V8_9PROT</name>
<evidence type="ECO:0000259" key="3">
    <source>
        <dbReference type="PROSITE" id="PS50914"/>
    </source>
</evidence>
<sequence>MKNTKFYMTAGALISLLLSANVNAALPGAEPMYKFLPSDTVVQNVKTNLQSHGIDTTNLQVDSDAKGVVQLSGLIASKQDAEVATQIAKQSDGVYAVLGQWRYELAPVPVDSDAAQEKTSAASDGGAAAQAETQ</sequence>
<proteinExistence type="predicted"/>
<gene>
    <name evidence="4" type="ORF">ACFQ1Z_00485</name>
</gene>
<protein>
    <submittedName>
        <fullName evidence="4">BON domain-containing protein</fullName>
    </submittedName>
</protein>
<keyword evidence="2" id="KW-0732">Signal</keyword>
<comment type="caution">
    <text evidence="4">The sequence shown here is derived from an EMBL/GenBank/DDBJ whole genome shotgun (WGS) entry which is preliminary data.</text>
</comment>
<feature type="domain" description="BON" evidence="3">
    <location>
        <begin position="37"/>
        <end position="107"/>
    </location>
</feature>
<accession>A0ABW3F0V8</accession>
<feature type="region of interest" description="Disordered" evidence="1">
    <location>
        <begin position="112"/>
        <end position="134"/>
    </location>
</feature>
<dbReference type="RefSeq" id="WP_379054550.1">
    <property type="nucleotide sequence ID" value="NZ_JBHTKB010000001.1"/>
</dbReference>
<dbReference type="EMBL" id="JBHTKB010000001">
    <property type="protein sequence ID" value="MFD0912009.1"/>
    <property type="molecule type" value="Genomic_DNA"/>
</dbReference>
<evidence type="ECO:0000313" key="5">
    <source>
        <dbReference type="Proteomes" id="UP001597128"/>
    </source>
</evidence>
<feature type="compositionally biased region" description="Low complexity" evidence="1">
    <location>
        <begin position="120"/>
        <end position="134"/>
    </location>
</feature>
<dbReference type="PROSITE" id="PS50914">
    <property type="entry name" value="BON"/>
    <property type="match status" value="1"/>
</dbReference>
<evidence type="ECO:0000313" key="4">
    <source>
        <dbReference type="EMBL" id="MFD0912009.1"/>
    </source>
</evidence>
<feature type="chain" id="PRO_5047069165" evidence="2">
    <location>
        <begin position="25"/>
        <end position="134"/>
    </location>
</feature>
<keyword evidence="5" id="KW-1185">Reference proteome</keyword>
<evidence type="ECO:0000256" key="1">
    <source>
        <dbReference type="SAM" id="MobiDB-lite"/>
    </source>
</evidence>
<dbReference type="Proteomes" id="UP001597128">
    <property type="component" value="Unassembled WGS sequence"/>
</dbReference>
<feature type="signal peptide" evidence="2">
    <location>
        <begin position="1"/>
        <end position="24"/>
    </location>
</feature>